<dbReference type="InterPro" id="IPR047048">
    <property type="entry name" value="TlyA"/>
</dbReference>
<reference evidence="5 6" key="1">
    <citation type="journal article" date="2014" name="Genome Announc.">
        <title>Genome Sequence of Youngiibacter fragilis, the Type Strain of the Genus Youngiibacter.</title>
        <authorList>
            <person name="Wawrik C.B."/>
            <person name="Callaghan A.V."/>
            <person name="Stamps B.W."/>
            <person name="Wawrik B."/>
        </authorList>
    </citation>
    <scope>NUCLEOTIDE SEQUENCE [LARGE SCALE GENOMIC DNA]</scope>
    <source>
        <strain evidence="5 6">232.1</strain>
    </source>
</reference>
<dbReference type="InterPro" id="IPR036986">
    <property type="entry name" value="S4_RNA-bd_sf"/>
</dbReference>
<dbReference type="SUPFAM" id="SSF55174">
    <property type="entry name" value="Alpha-L RNA-binding motif"/>
    <property type="match status" value="1"/>
</dbReference>
<keyword evidence="1 3" id="KW-0694">RNA-binding</keyword>
<dbReference type="Gene3D" id="3.10.290.10">
    <property type="entry name" value="RNA-binding S4 domain"/>
    <property type="match status" value="1"/>
</dbReference>
<dbReference type="Pfam" id="PF01479">
    <property type="entry name" value="S4"/>
    <property type="match status" value="1"/>
</dbReference>
<dbReference type="GO" id="GO:0032259">
    <property type="term" value="P:methylation"/>
    <property type="evidence" value="ECO:0007669"/>
    <property type="project" value="UniProtKB-KW"/>
</dbReference>
<dbReference type="GO" id="GO:0008168">
    <property type="term" value="F:methyltransferase activity"/>
    <property type="evidence" value="ECO:0007669"/>
    <property type="project" value="UniProtKB-KW"/>
</dbReference>
<dbReference type="InterPro" id="IPR002942">
    <property type="entry name" value="S4_RNA-bd"/>
</dbReference>
<dbReference type="eggNOG" id="COG1189">
    <property type="taxonomic scope" value="Bacteria"/>
</dbReference>
<protein>
    <submittedName>
        <fullName evidence="5">RNA methyltransferase</fullName>
    </submittedName>
</protein>
<evidence type="ECO:0000256" key="3">
    <source>
        <dbReference type="PROSITE-ProRule" id="PRU00182"/>
    </source>
</evidence>
<accession>V7I2G9</accession>
<organism evidence="5 6">
    <name type="scientific">Youngiibacter fragilis 232.1</name>
    <dbReference type="NCBI Taxonomy" id="994573"/>
    <lineage>
        <taxon>Bacteria</taxon>
        <taxon>Bacillati</taxon>
        <taxon>Bacillota</taxon>
        <taxon>Clostridia</taxon>
        <taxon>Eubacteriales</taxon>
        <taxon>Clostridiaceae</taxon>
        <taxon>Youngiibacter</taxon>
    </lineage>
</organism>
<dbReference type="PATRIC" id="fig|994573.3.peg.3521"/>
<proteinExistence type="inferred from homology"/>
<comment type="similarity">
    <text evidence="2">Belongs to the TlyA family.</text>
</comment>
<dbReference type="PROSITE" id="PS50889">
    <property type="entry name" value="S4"/>
    <property type="match status" value="1"/>
</dbReference>
<evidence type="ECO:0000256" key="2">
    <source>
        <dbReference type="ARBA" id="ARBA00029460"/>
    </source>
</evidence>
<evidence type="ECO:0000256" key="1">
    <source>
        <dbReference type="ARBA" id="ARBA00022884"/>
    </source>
</evidence>
<dbReference type="PIRSF" id="PIRSF005578">
    <property type="entry name" value="TlyA"/>
    <property type="match status" value="1"/>
</dbReference>
<dbReference type="EMBL" id="AXUN02000223">
    <property type="protein sequence ID" value="ETA79197.1"/>
    <property type="molecule type" value="Genomic_DNA"/>
</dbReference>
<keyword evidence="5" id="KW-0489">Methyltransferase</keyword>
<keyword evidence="6" id="KW-1185">Reference proteome</keyword>
<feature type="domain" description="RNA-binding S4" evidence="4">
    <location>
        <begin position="7"/>
        <end position="69"/>
    </location>
</feature>
<dbReference type="SUPFAM" id="SSF53335">
    <property type="entry name" value="S-adenosyl-L-methionine-dependent methyltransferases"/>
    <property type="match status" value="1"/>
</dbReference>
<name>V7I2G9_9CLOT</name>
<dbReference type="Proteomes" id="UP000017747">
    <property type="component" value="Unassembled WGS sequence"/>
</dbReference>
<dbReference type="InterPro" id="IPR002877">
    <property type="entry name" value="RNA_MeTrfase_FtsJ_dom"/>
</dbReference>
<dbReference type="AlphaFoldDB" id="V7I2G9"/>
<dbReference type="PANTHER" id="PTHR32319">
    <property type="entry name" value="BACTERIAL HEMOLYSIN-LIKE PROTEIN"/>
    <property type="match status" value="1"/>
</dbReference>
<comment type="caution">
    <text evidence="5">The sequence shown here is derived from an EMBL/GenBank/DDBJ whole genome shotgun (WGS) entry which is preliminary data.</text>
</comment>
<dbReference type="NCBIfam" id="TIGR00478">
    <property type="entry name" value="tly"/>
    <property type="match status" value="1"/>
</dbReference>
<evidence type="ECO:0000313" key="6">
    <source>
        <dbReference type="Proteomes" id="UP000017747"/>
    </source>
</evidence>
<keyword evidence="5" id="KW-0808">Transferase</keyword>
<dbReference type="CDD" id="cd00165">
    <property type="entry name" value="S4"/>
    <property type="match status" value="1"/>
</dbReference>
<sequence length="269" mass="29592">MIAMSKERLDTILVDKGLFETREKARAAIMTGKVYADGMKADKPGGKYDTESVFEFRGEKMPFVSRGGYKLDKAVTAFGIDLQGLTCLDIGASTGGFTDVCLQRGAAKVYSVDVGYGQFAWKLRTDPRVVCLERMNFRYATREDIPDEIDFAATDVSFISIMKIIPPALALMKETGTMVALIKPQFEAGREQVGKHGVVKDRKVHEEVIRKICTFISGTGCHIYGLDFSPIKGPEGNVEFLIYFGKMDKGVAFDADEAITKVVDGAHSL</sequence>
<dbReference type="GO" id="GO:0003723">
    <property type="term" value="F:RNA binding"/>
    <property type="evidence" value="ECO:0007669"/>
    <property type="project" value="UniProtKB-KW"/>
</dbReference>
<dbReference type="Gene3D" id="3.40.50.150">
    <property type="entry name" value="Vaccinia Virus protein VP39"/>
    <property type="match status" value="1"/>
</dbReference>
<dbReference type="InterPro" id="IPR029063">
    <property type="entry name" value="SAM-dependent_MTases_sf"/>
</dbReference>
<dbReference type="InterPro" id="IPR004538">
    <property type="entry name" value="Hemolysin_A/TlyA"/>
</dbReference>
<evidence type="ECO:0000259" key="4">
    <source>
        <dbReference type="SMART" id="SM00363"/>
    </source>
</evidence>
<evidence type="ECO:0000313" key="5">
    <source>
        <dbReference type="EMBL" id="ETA79197.1"/>
    </source>
</evidence>
<dbReference type="SMART" id="SM00363">
    <property type="entry name" value="S4"/>
    <property type="match status" value="1"/>
</dbReference>
<dbReference type="Pfam" id="PF01728">
    <property type="entry name" value="FtsJ"/>
    <property type="match status" value="1"/>
</dbReference>
<gene>
    <name evidence="5" type="ORF">T472_0218520</name>
</gene>
<dbReference type="PANTHER" id="PTHR32319:SF0">
    <property type="entry name" value="BACTERIAL HEMOLYSIN-LIKE PROTEIN"/>
    <property type="match status" value="1"/>
</dbReference>
<dbReference type="STRING" id="994573.T472_0218520"/>